<sequence>LKSHFDIHSFRLIHLSAINAALLNNVTSLSLCPRRVKEFLCYHHCSSIPPGIPHMIIHKARRSGIPVDHLIGDDYGCSRKIKRKF</sequence>
<protein>
    <submittedName>
        <fullName evidence="1">Bloom syndrome protein -like protein</fullName>
    </submittedName>
</protein>
<proteinExistence type="predicted"/>
<feature type="non-terminal residue" evidence="1">
    <location>
        <position position="85"/>
    </location>
</feature>
<organism evidence="1 2">
    <name type="scientific">Caligus rogercresseyi</name>
    <name type="common">Sea louse</name>
    <dbReference type="NCBI Taxonomy" id="217165"/>
    <lineage>
        <taxon>Eukaryota</taxon>
        <taxon>Metazoa</taxon>
        <taxon>Ecdysozoa</taxon>
        <taxon>Arthropoda</taxon>
        <taxon>Crustacea</taxon>
        <taxon>Multicrustacea</taxon>
        <taxon>Hexanauplia</taxon>
        <taxon>Copepoda</taxon>
        <taxon>Siphonostomatoida</taxon>
        <taxon>Caligidae</taxon>
        <taxon>Caligus</taxon>
    </lineage>
</organism>
<feature type="non-terminal residue" evidence="1">
    <location>
        <position position="1"/>
    </location>
</feature>
<evidence type="ECO:0000313" key="2">
    <source>
        <dbReference type="Proteomes" id="UP000595437"/>
    </source>
</evidence>
<dbReference type="Proteomes" id="UP000595437">
    <property type="component" value="Chromosome 13"/>
</dbReference>
<dbReference type="AlphaFoldDB" id="A0A7T8JY68"/>
<accession>A0A7T8JY68</accession>
<gene>
    <name evidence="1" type="ORF">FKW44_019481</name>
</gene>
<keyword evidence="2" id="KW-1185">Reference proteome</keyword>
<reference evidence="2" key="1">
    <citation type="submission" date="2021-01" db="EMBL/GenBank/DDBJ databases">
        <title>Caligus Genome Assembly.</title>
        <authorList>
            <person name="Gallardo-Escarate C."/>
        </authorList>
    </citation>
    <scope>NUCLEOTIDE SEQUENCE [LARGE SCALE GENOMIC DNA]</scope>
</reference>
<name>A0A7T8JY68_CALRO</name>
<evidence type="ECO:0000313" key="1">
    <source>
        <dbReference type="EMBL" id="QQP38799.1"/>
    </source>
</evidence>
<dbReference type="EMBL" id="CP045902">
    <property type="protein sequence ID" value="QQP38799.1"/>
    <property type="molecule type" value="Genomic_DNA"/>
</dbReference>